<dbReference type="GeneID" id="72464569"/>
<dbReference type="Pfam" id="PF19595">
    <property type="entry name" value="DUF6100"/>
    <property type="match status" value="1"/>
</dbReference>
<proteinExistence type="predicted"/>
<dbReference type="HOGENOM" id="CLU_097454_0_0_9"/>
<organism evidence="1 2">
    <name type="scientific">Flavonifractor plautii 1_3_50AFAA</name>
    <dbReference type="NCBI Taxonomy" id="742738"/>
    <lineage>
        <taxon>Bacteria</taxon>
        <taxon>Bacillati</taxon>
        <taxon>Bacillota</taxon>
        <taxon>Clostridia</taxon>
        <taxon>Eubacteriales</taxon>
        <taxon>Oscillospiraceae</taxon>
        <taxon>Flavonifractor</taxon>
    </lineage>
</organism>
<dbReference type="RefSeq" id="WP_024729878.1">
    <property type="nucleotide sequence ID" value="NZ_KN174163.1"/>
</dbReference>
<evidence type="ECO:0000313" key="2">
    <source>
        <dbReference type="Proteomes" id="UP000029585"/>
    </source>
</evidence>
<dbReference type="InterPro" id="IPR046082">
    <property type="entry name" value="DUF6100"/>
</dbReference>
<reference evidence="1 2" key="1">
    <citation type="submission" date="2011-08" db="EMBL/GenBank/DDBJ databases">
        <title>The Genome Sequence of Clostridium orbiscindens 1_3_50AFAA.</title>
        <authorList>
            <consortium name="The Broad Institute Genome Sequencing Platform"/>
            <person name="Earl A."/>
            <person name="Ward D."/>
            <person name="Feldgarden M."/>
            <person name="Gevers D."/>
            <person name="Daigneault M."/>
            <person name="Strauss J."/>
            <person name="Allen-Vercoe E."/>
            <person name="Young S.K."/>
            <person name="Zeng Q."/>
            <person name="Gargeya S."/>
            <person name="Fitzgerald M."/>
            <person name="Haas B."/>
            <person name="Abouelleil A."/>
            <person name="Alvarado L."/>
            <person name="Arachchi H.M."/>
            <person name="Berlin A."/>
            <person name="Brown A."/>
            <person name="Chapman S.B."/>
            <person name="Chen Z."/>
            <person name="Dunbar C."/>
            <person name="Freedman E."/>
            <person name="Gearin G."/>
            <person name="Gellesch M."/>
            <person name="Goldberg J."/>
            <person name="Griggs A."/>
            <person name="Gujja S."/>
            <person name="Heiman D."/>
            <person name="Howarth C."/>
            <person name="Larson L."/>
            <person name="Lui A."/>
            <person name="MacDonald P.J.P."/>
            <person name="Montmayeur A."/>
            <person name="Murphy C."/>
            <person name="Neiman D."/>
            <person name="Pearson M."/>
            <person name="Priest M."/>
            <person name="Roberts A."/>
            <person name="Saif S."/>
            <person name="Shea T."/>
            <person name="Shenoy N."/>
            <person name="Sisk P."/>
            <person name="Stolte C."/>
            <person name="Sykes S."/>
            <person name="Wortman J."/>
            <person name="Nusbaum C."/>
            <person name="Birren B."/>
        </authorList>
    </citation>
    <scope>NUCLEOTIDE SEQUENCE [LARGE SCALE GENOMIC DNA]</scope>
    <source>
        <strain evidence="1 2">1_3_50AFAA</strain>
    </source>
</reference>
<dbReference type="EMBL" id="ADLO01000056">
    <property type="protein sequence ID" value="KGF55621.1"/>
    <property type="molecule type" value="Genomic_DNA"/>
</dbReference>
<comment type="caution">
    <text evidence="1">The sequence shown here is derived from an EMBL/GenBank/DDBJ whole genome shotgun (WGS) entry which is preliminary data.</text>
</comment>
<accession>A0A096B9A1</accession>
<keyword evidence="2" id="KW-1185">Reference proteome</keyword>
<sequence>MDRKLISHRIGSILDDISRLSNALYALDTTDIQRYPDNYETLSIDAALRAERIACRLRHLIYSSTTIRKGDYLKSAGATHGITVNCEDRVLEVTLPCLLPKRKQRQSDEFLLDPLYFVLDQYAREHPLPYYRDCVVCFAQVYDRALPDRRIRDYDNLSEKQLLDLLSSFVMADDTGLLCDAYNTAELGDQDCTKIYIMEKQRFPQWLTEHKTSLKSISDF</sequence>
<protein>
    <submittedName>
        <fullName evidence="1">Uncharacterized protein</fullName>
    </submittedName>
</protein>
<dbReference type="PATRIC" id="fig|742738.3.peg.1987"/>
<evidence type="ECO:0000313" key="1">
    <source>
        <dbReference type="EMBL" id="KGF55621.1"/>
    </source>
</evidence>
<dbReference type="Proteomes" id="UP000029585">
    <property type="component" value="Unassembled WGS sequence"/>
</dbReference>
<gene>
    <name evidence="1" type="ORF">HMPREF9460_01934</name>
</gene>
<dbReference type="AlphaFoldDB" id="A0A096B9A1"/>
<dbReference type="eggNOG" id="ENOG502Z8HE">
    <property type="taxonomic scope" value="Bacteria"/>
</dbReference>
<name>A0A096B9A1_FLAPL</name>